<name>A0A7I8JGY8_SPIIN</name>
<sequence>MRKLESFIQLSIL</sequence>
<proteinExistence type="predicted"/>
<evidence type="ECO:0000313" key="3">
    <source>
        <dbReference type="Proteomes" id="UP000663760"/>
    </source>
</evidence>
<evidence type="ECO:0000313" key="2">
    <source>
        <dbReference type="EMBL" id="CAA7405557.1"/>
    </source>
</evidence>
<evidence type="ECO:0000313" key="1">
    <source>
        <dbReference type="EMBL" id="CAA2629428.1"/>
    </source>
</evidence>
<reference evidence="1" key="1">
    <citation type="submission" date="2019-12" db="EMBL/GenBank/DDBJ databases">
        <authorList>
            <person name="Scholz U."/>
            <person name="Mascher M."/>
            <person name="Fiebig A."/>
        </authorList>
    </citation>
    <scope>NUCLEOTIDE SEQUENCE</scope>
</reference>
<organism evidence="1">
    <name type="scientific">Spirodela intermedia</name>
    <name type="common">Intermediate duckweed</name>
    <dbReference type="NCBI Taxonomy" id="51605"/>
    <lineage>
        <taxon>Eukaryota</taxon>
        <taxon>Viridiplantae</taxon>
        <taxon>Streptophyta</taxon>
        <taxon>Embryophyta</taxon>
        <taxon>Tracheophyta</taxon>
        <taxon>Spermatophyta</taxon>
        <taxon>Magnoliopsida</taxon>
        <taxon>Liliopsida</taxon>
        <taxon>Araceae</taxon>
        <taxon>Lemnoideae</taxon>
        <taxon>Spirodela</taxon>
    </lineage>
</organism>
<dbReference type="EMBL" id="LR746274">
    <property type="protein sequence ID" value="CAA7405557.1"/>
    <property type="molecule type" value="Genomic_DNA"/>
</dbReference>
<dbReference type="Proteomes" id="UP000663760">
    <property type="component" value="Chromosome 11"/>
</dbReference>
<protein>
    <submittedName>
        <fullName evidence="1">Uncharacterized protein</fullName>
    </submittedName>
</protein>
<gene>
    <name evidence="1" type="ORF">SI7747_11015066</name>
    <name evidence="2" type="ORF">SI8410_11016235</name>
</gene>
<accession>A0A7I8JGY8</accession>
<dbReference type="EMBL" id="LR743598">
    <property type="protein sequence ID" value="CAA2629428.1"/>
    <property type="molecule type" value="Genomic_DNA"/>
</dbReference>
<keyword evidence="3" id="KW-1185">Reference proteome</keyword>